<organism evidence="2 3">
    <name type="scientific">Rhizobium alvei</name>
    <dbReference type="NCBI Taxonomy" id="1132659"/>
    <lineage>
        <taxon>Bacteria</taxon>
        <taxon>Pseudomonadati</taxon>
        <taxon>Pseudomonadota</taxon>
        <taxon>Alphaproteobacteria</taxon>
        <taxon>Hyphomicrobiales</taxon>
        <taxon>Rhizobiaceae</taxon>
        <taxon>Rhizobium/Agrobacterium group</taxon>
        <taxon>Rhizobium</taxon>
    </lineage>
</organism>
<dbReference type="InterPro" id="IPR016187">
    <property type="entry name" value="CTDL_fold"/>
</dbReference>
<reference evidence="2" key="2">
    <citation type="submission" date="2023-07" db="EMBL/GenBank/DDBJ databases">
        <authorList>
            <person name="Shen H."/>
        </authorList>
    </citation>
    <scope>NUCLEOTIDE SEQUENCE</scope>
    <source>
        <strain evidence="2">TNR-22</strain>
    </source>
</reference>
<evidence type="ECO:0000259" key="1">
    <source>
        <dbReference type="Pfam" id="PF03781"/>
    </source>
</evidence>
<dbReference type="EMBL" id="JAUOZU010000030">
    <property type="protein sequence ID" value="MDO6967115.1"/>
    <property type="molecule type" value="Genomic_DNA"/>
</dbReference>
<dbReference type="PANTHER" id="PTHR23150:SF19">
    <property type="entry name" value="FORMYLGLYCINE-GENERATING ENZYME"/>
    <property type="match status" value="1"/>
</dbReference>
<evidence type="ECO:0000313" key="3">
    <source>
        <dbReference type="Proteomes" id="UP001174932"/>
    </source>
</evidence>
<sequence length="366" mass="41397">MTVTHKNALGMEFTWVEPGEFLMGSPTEEAGREGDESQHHVVLTKGYFLQNTTVTNEQYRKFKPSHSSGDLGGVDLNGDDQPVVNVSWTEAAEFLDWLSSEDGHYQYRMPTEAEWEFAARAGSQGIYWWGNDHCLLREHANVYDKSAGNRFPHLPRDFYEFDDGFAATSPVGSFKPNPWGFYDMIGNVWEMCQNWAYKYPTVPGTTRTDPDGPEDGSFKTCRGGDFLAMVLFARLANRTWTRVEERTNSQGFRALCVEREFATAGSAKEKDVGCLPRIAVGSPTWEGDVKHFFNSTDITEMRSVSQTWRLPMDLADYDNVKYYGTKIYSAVRGENASMPMAPSPKWPLERQAAFLQWVLNGCPRGS</sequence>
<dbReference type="InterPro" id="IPR051043">
    <property type="entry name" value="Sulfatase_Mod_Factor_Kinase"/>
</dbReference>
<dbReference type="RefSeq" id="WP_304379045.1">
    <property type="nucleotide sequence ID" value="NZ_JAUOZU010000030.1"/>
</dbReference>
<evidence type="ECO:0000313" key="2">
    <source>
        <dbReference type="EMBL" id="MDO6967115.1"/>
    </source>
</evidence>
<gene>
    <name evidence="2" type="ORF">Q4481_24440</name>
</gene>
<dbReference type="SUPFAM" id="SSF56436">
    <property type="entry name" value="C-type lectin-like"/>
    <property type="match status" value="1"/>
</dbReference>
<dbReference type="PANTHER" id="PTHR23150">
    <property type="entry name" value="SULFATASE MODIFYING FACTOR 1, 2"/>
    <property type="match status" value="1"/>
</dbReference>
<dbReference type="InterPro" id="IPR042095">
    <property type="entry name" value="SUMF_sf"/>
</dbReference>
<name>A0ABT8YUJ4_9HYPH</name>
<feature type="domain" description="Sulfatase-modifying factor enzyme-like" evidence="1">
    <location>
        <begin position="13"/>
        <end position="254"/>
    </location>
</feature>
<dbReference type="Gene3D" id="3.90.1580.10">
    <property type="entry name" value="paralog of FGE (formylglycine-generating enzyme)"/>
    <property type="match status" value="1"/>
</dbReference>
<dbReference type="Pfam" id="PF03781">
    <property type="entry name" value="FGE-sulfatase"/>
    <property type="match status" value="1"/>
</dbReference>
<dbReference type="InterPro" id="IPR005532">
    <property type="entry name" value="SUMF_dom"/>
</dbReference>
<comment type="caution">
    <text evidence="2">The sequence shown here is derived from an EMBL/GenBank/DDBJ whole genome shotgun (WGS) entry which is preliminary data.</text>
</comment>
<reference evidence="2" key="1">
    <citation type="journal article" date="2015" name="Int. J. Syst. Evol. Microbiol.">
        <title>Rhizobium alvei sp. nov., isolated from a freshwater river.</title>
        <authorList>
            <person name="Sheu S.Y."/>
            <person name="Huang H.W."/>
            <person name="Young C.C."/>
            <person name="Chen W.M."/>
        </authorList>
    </citation>
    <scope>NUCLEOTIDE SEQUENCE</scope>
    <source>
        <strain evidence="2">TNR-22</strain>
    </source>
</reference>
<dbReference type="Proteomes" id="UP001174932">
    <property type="component" value="Unassembled WGS sequence"/>
</dbReference>
<accession>A0ABT8YUJ4</accession>
<proteinExistence type="predicted"/>
<protein>
    <submittedName>
        <fullName evidence="2">Formylglycine-generating enzyme family protein</fullName>
    </submittedName>
</protein>
<keyword evidence="3" id="KW-1185">Reference proteome</keyword>